<keyword evidence="5 11" id="KW-0479">Metal-binding</keyword>
<dbReference type="GO" id="GO:0016740">
    <property type="term" value="F:transferase activity"/>
    <property type="evidence" value="ECO:0007669"/>
    <property type="project" value="UniProtKB-KW"/>
</dbReference>
<dbReference type="Gene3D" id="1.10.10.520">
    <property type="entry name" value="Ubiquitin activating enzymes (Uba3). Chain: B, domain 2"/>
    <property type="match status" value="1"/>
</dbReference>
<feature type="binding site" evidence="14">
    <location>
        <position position="460"/>
    </location>
    <ligand>
        <name>Zn(2+)</name>
        <dbReference type="ChEBI" id="CHEBI:29105"/>
    </ligand>
</feature>
<dbReference type="InterPro" id="IPR030661">
    <property type="entry name" value="Uba2"/>
</dbReference>
<dbReference type="PIRSF" id="PIRSF039133">
    <property type="entry name" value="SUMO_E1B"/>
    <property type="match status" value="1"/>
</dbReference>
<feature type="binding site" evidence="14">
    <location>
        <position position="166"/>
    </location>
    <ligand>
        <name>Zn(2+)</name>
        <dbReference type="ChEBI" id="CHEBI:29105"/>
    </ligand>
</feature>
<dbReference type="Gene3D" id="3.10.290.20">
    <property type="entry name" value="Ubiquitin-like 2 activating enzyme e1b. Chain: B, domain 3"/>
    <property type="match status" value="1"/>
</dbReference>
<dbReference type="InterPro" id="IPR042449">
    <property type="entry name" value="Ub-E1_IAD_1"/>
</dbReference>
<dbReference type="PANTHER" id="PTHR10953:SF5">
    <property type="entry name" value="SUMO-ACTIVATING ENZYME SUBUNIT 2"/>
    <property type="match status" value="1"/>
</dbReference>
<dbReference type="GO" id="GO:0019948">
    <property type="term" value="F:SUMO activating enzyme activity"/>
    <property type="evidence" value="ECO:0007669"/>
    <property type="project" value="UniProtKB-UniRule"/>
</dbReference>
<name>A0AAW1S6X3_9CHLO</name>
<gene>
    <name evidence="20" type="ORF">WJX74_006089</name>
</gene>
<evidence type="ECO:0000256" key="11">
    <source>
        <dbReference type="PIRNR" id="PIRNR039133"/>
    </source>
</evidence>
<dbReference type="FunFam" id="3.40.50.720:FF:000618">
    <property type="entry name" value="SUMO-activating enzyme subunit 2"/>
    <property type="match status" value="1"/>
</dbReference>
<evidence type="ECO:0000256" key="4">
    <source>
        <dbReference type="ARBA" id="ARBA00022679"/>
    </source>
</evidence>
<proteinExistence type="inferred from homology"/>
<evidence type="ECO:0000259" key="18">
    <source>
        <dbReference type="Pfam" id="PF10585"/>
    </source>
</evidence>
<evidence type="ECO:0000259" key="19">
    <source>
        <dbReference type="Pfam" id="PF14732"/>
    </source>
</evidence>
<sequence>MNGEAASPGWPQVVRAKLLQQRMKEAKILAVGAGGIGCELLKTLALSGFENVQVVDMDTIETSNLNRQFLFRKRHVGQSKAKVAAEAVQRFRPSCKINAMQANIKEPQYNVGWFKGFDLVLNGLDNLDARRHVNRLCLAAEVPLVESGTAAYLGQVTVHIKGTYECFECQPKATPKTYPVCTIRNTPDKPIHCIVWAKDLLFQRLFGRADVVSDLDEAAEKAEGETEGDAAAAAEQEASFFVRQTGESSFAYADRVFHRVFCFDIERVISMKDLWKTRKPPVPLRLDELRHAAAGAASTNGIHKSSSSQQATADLSACRLLGIRDSHAAWSTAQSAQVFLMATQLFLDLRSDEVGAAVFDKDDALAVEFVAAASNLRSTCYSISPLSLFDIKGMAGNIVHAIATTNAIVSGLIVAEAIKLLAGMPENCRATHLRSSVHTGRSGRERIIGPSMLEPPNPNCPVCGTAQLSLEIDTHKTTFKELLDRVVRRKLAVAQPTIQYDGFMYEEGPDLDEDEVADYAKFLGRPLHTLPAGGIKDSSVVEVSDQAQKLELSIIVTHQEEWDEEKDPEAFSLGGKLPVASADAPAEDSSVAGLSSLTGANDDDEGIEEVFEEPAFEARPNLTSKRKRSDEEQSPIEKRLKAANNLGEDCEVID</sequence>
<feature type="binding site" evidence="13">
    <location>
        <position position="80"/>
    </location>
    <ligand>
        <name>ATP</name>
        <dbReference type="ChEBI" id="CHEBI:30616"/>
    </ligand>
</feature>
<evidence type="ECO:0000256" key="5">
    <source>
        <dbReference type="ARBA" id="ARBA00022723"/>
    </source>
</evidence>
<dbReference type="InterPro" id="IPR035985">
    <property type="entry name" value="Ubiquitin-activating_enz"/>
</dbReference>
<organism evidence="20 21">
    <name type="scientific">Apatococcus lobatus</name>
    <dbReference type="NCBI Taxonomy" id="904363"/>
    <lineage>
        <taxon>Eukaryota</taxon>
        <taxon>Viridiplantae</taxon>
        <taxon>Chlorophyta</taxon>
        <taxon>core chlorophytes</taxon>
        <taxon>Trebouxiophyceae</taxon>
        <taxon>Chlorellales</taxon>
        <taxon>Chlorellaceae</taxon>
        <taxon>Apatococcus</taxon>
    </lineage>
</organism>
<comment type="similarity">
    <text evidence="3 11">Belongs to the ubiquitin-activating E1 family.</text>
</comment>
<evidence type="ECO:0000256" key="12">
    <source>
        <dbReference type="PIRSR" id="PIRSR039133-1"/>
    </source>
</evidence>
<feature type="binding site" evidence="14">
    <location>
        <position position="463"/>
    </location>
    <ligand>
        <name>Zn(2+)</name>
        <dbReference type="ChEBI" id="CHEBI:29105"/>
    </ligand>
</feature>
<comment type="subcellular location">
    <subcellularLocation>
        <location evidence="1">Nucleus</location>
    </subcellularLocation>
</comment>
<dbReference type="AlphaFoldDB" id="A0AAW1S6X3"/>
<dbReference type="GO" id="GO:0016925">
    <property type="term" value="P:protein sumoylation"/>
    <property type="evidence" value="ECO:0007669"/>
    <property type="project" value="UniProtKB-UniRule"/>
</dbReference>
<reference evidence="20 21" key="1">
    <citation type="journal article" date="2024" name="Nat. Commun.">
        <title>Phylogenomics reveals the evolutionary origins of lichenization in chlorophyte algae.</title>
        <authorList>
            <person name="Puginier C."/>
            <person name="Libourel C."/>
            <person name="Otte J."/>
            <person name="Skaloud P."/>
            <person name="Haon M."/>
            <person name="Grisel S."/>
            <person name="Petersen M."/>
            <person name="Berrin J.G."/>
            <person name="Delaux P.M."/>
            <person name="Dal Grande F."/>
            <person name="Keller J."/>
        </authorList>
    </citation>
    <scope>NUCLEOTIDE SEQUENCE [LARGE SCALE GENOMIC DNA]</scope>
    <source>
        <strain evidence="20 21">SAG 2145</strain>
    </source>
</reference>
<evidence type="ECO:0000259" key="17">
    <source>
        <dbReference type="Pfam" id="PF00899"/>
    </source>
</evidence>
<dbReference type="Proteomes" id="UP001438707">
    <property type="component" value="Unassembled WGS sequence"/>
</dbReference>
<feature type="binding site" evidence="13">
    <location>
        <begin position="125"/>
        <end position="130"/>
    </location>
    <ligand>
        <name>ATP</name>
        <dbReference type="ChEBI" id="CHEBI:30616"/>
    </ligand>
</feature>
<dbReference type="FunFam" id="3.50.50.80:FF:000002">
    <property type="entry name" value="SUMO-activating enzyme subunit 2"/>
    <property type="match status" value="1"/>
</dbReference>
<evidence type="ECO:0000256" key="1">
    <source>
        <dbReference type="ARBA" id="ARBA00004123"/>
    </source>
</evidence>
<dbReference type="SUPFAM" id="SSF69572">
    <property type="entry name" value="Activating enzymes of the ubiquitin-like proteins"/>
    <property type="match status" value="1"/>
</dbReference>
<comment type="caution">
    <text evidence="20">The sequence shown here is derived from an EMBL/GenBank/DDBJ whole genome shotgun (WGS) entry which is preliminary data.</text>
</comment>
<dbReference type="GO" id="GO:0005737">
    <property type="term" value="C:cytoplasm"/>
    <property type="evidence" value="ECO:0007669"/>
    <property type="project" value="TreeGrafter"/>
</dbReference>
<keyword evidence="6 11" id="KW-0547">Nucleotide-binding</keyword>
<evidence type="ECO:0000256" key="8">
    <source>
        <dbReference type="ARBA" id="ARBA00022833"/>
    </source>
</evidence>
<accession>A0AAW1S6X3</accession>
<evidence type="ECO:0000256" key="3">
    <source>
        <dbReference type="ARBA" id="ARBA00005673"/>
    </source>
</evidence>
<dbReference type="InterPro" id="IPR045886">
    <property type="entry name" value="ThiF/MoeB/HesA"/>
</dbReference>
<dbReference type="InterPro" id="IPR028077">
    <property type="entry name" value="UAE_UbL_dom"/>
</dbReference>
<evidence type="ECO:0000256" key="9">
    <source>
        <dbReference type="ARBA" id="ARBA00022840"/>
    </source>
</evidence>
<dbReference type="InterPro" id="IPR019572">
    <property type="entry name" value="UBA_E1_SCCH"/>
</dbReference>
<feature type="binding site" evidence="14">
    <location>
        <position position="169"/>
    </location>
    <ligand>
        <name>Zn(2+)</name>
        <dbReference type="ChEBI" id="CHEBI:29105"/>
    </ligand>
</feature>
<feature type="compositionally biased region" description="Acidic residues" evidence="16">
    <location>
        <begin position="601"/>
        <end position="615"/>
    </location>
</feature>
<dbReference type="GO" id="GO:0031510">
    <property type="term" value="C:SUMO activating enzyme complex"/>
    <property type="evidence" value="ECO:0007669"/>
    <property type="project" value="UniProtKB-UniRule"/>
</dbReference>
<keyword evidence="7 11" id="KW-0833">Ubl conjugation pathway</keyword>
<comment type="subunit">
    <text evidence="11">Heterodimer.</text>
</comment>
<dbReference type="PANTHER" id="PTHR10953">
    <property type="entry name" value="UBIQUITIN-ACTIVATING ENZYME E1"/>
    <property type="match status" value="1"/>
</dbReference>
<evidence type="ECO:0000256" key="6">
    <source>
        <dbReference type="ARBA" id="ARBA00022741"/>
    </source>
</evidence>
<evidence type="ECO:0000313" key="20">
    <source>
        <dbReference type="EMBL" id="KAK9841453.1"/>
    </source>
</evidence>
<keyword evidence="9 11" id="KW-0067">ATP-binding</keyword>
<dbReference type="InterPro" id="IPR000594">
    <property type="entry name" value="ThiF_NAD_FAD-bd"/>
</dbReference>
<dbReference type="InterPro" id="IPR033127">
    <property type="entry name" value="UBQ-activ_enz_E1_Cys_AS"/>
</dbReference>
<evidence type="ECO:0000256" key="2">
    <source>
        <dbReference type="ARBA" id="ARBA00004718"/>
    </source>
</evidence>
<evidence type="ECO:0000256" key="13">
    <source>
        <dbReference type="PIRSR" id="PIRSR039133-2"/>
    </source>
</evidence>
<evidence type="ECO:0000313" key="21">
    <source>
        <dbReference type="Proteomes" id="UP001438707"/>
    </source>
</evidence>
<feature type="domain" description="THIF-type NAD/FAD binding fold" evidence="17">
    <location>
        <begin position="18"/>
        <end position="461"/>
    </location>
</feature>
<feature type="binding site" evidence="13">
    <location>
        <begin position="64"/>
        <end position="67"/>
    </location>
    <ligand>
        <name>ATP</name>
        <dbReference type="ChEBI" id="CHEBI:30616"/>
    </ligand>
</feature>
<feature type="region of interest" description="Disordered" evidence="16">
    <location>
        <begin position="563"/>
        <end position="654"/>
    </location>
</feature>
<feature type="domain" description="Ubiquitin-activating enzyme SCCH" evidence="18">
    <location>
        <begin position="353"/>
        <end position="392"/>
    </location>
</feature>
<evidence type="ECO:0000256" key="10">
    <source>
        <dbReference type="ARBA" id="ARBA00023242"/>
    </source>
</evidence>
<keyword evidence="10" id="KW-0539">Nucleus</keyword>
<dbReference type="Pfam" id="PF10585">
    <property type="entry name" value="UBA_E1_SCCH"/>
    <property type="match status" value="1"/>
</dbReference>
<dbReference type="GO" id="GO:0005524">
    <property type="term" value="F:ATP binding"/>
    <property type="evidence" value="ECO:0007669"/>
    <property type="project" value="UniProtKB-UniRule"/>
</dbReference>
<keyword evidence="4" id="KW-0808">Transferase</keyword>
<comment type="pathway">
    <text evidence="2 11">Protein modification; protein sumoylation.</text>
</comment>
<evidence type="ECO:0000256" key="7">
    <source>
        <dbReference type="ARBA" id="ARBA00022786"/>
    </source>
</evidence>
<feature type="binding site" evidence="13">
    <location>
        <position position="56"/>
    </location>
    <ligand>
        <name>ATP</name>
        <dbReference type="ChEBI" id="CHEBI:30616"/>
    </ligand>
</feature>
<evidence type="ECO:0000256" key="14">
    <source>
        <dbReference type="PIRSR" id="PIRSR039133-3"/>
    </source>
</evidence>
<dbReference type="EMBL" id="JALJOS010000003">
    <property type="protein sequence ID" value="KAK9841453.1"/>
    <property type="molecule type" value="Genomic_DNA"/>
</dbReference>
<dbReference type="PROSITE" id="PS00865">
    <property type="entry name" value="UBIQUITIN_ACTIVAT_2"/>
    <property type="match status" value="1"/>
</dbReference>
<evidence type="ECO:0000256" key="15">
    <source>
        <dbReference type="PROSITE-ProRule" id="PRU10132"/>
    </source>
</evidence>
<dbReference type="InterPro" id="IPR023318">
    <property type="entry name" value="Ub_act_enz_dom_a_sf"/>
</dbReference>
<keyword evidence="21" id="KW-1185">Reference proteome</keyword>
<protein>
    <recommendedName>
        <fullName evidence="11">SUMO-activating enzyme subunit</fullName>
    </recommendedName>
</protein>
<feature type="compositionally biased region" description="Basic and acidic residues" evidence="16">
    <location>
        <begin position="628"/>
        <end position="640"/>
    </location>
</feature>
<evidence type="ECO:0000256" key="16">
    <source>
        <dbReference type="SAM" id="MobiDB-lite"/>
    </source>
</evidence>
<keyword evidence="8 11" id="KW-0862">Zinc</keyword>
<dbReference type="Gene3D" id="3.50.50.80">
    <property type="entry name" value="Ubiquitin-activating enzyme E1, inactive adenylation domain, subdomain 1"/>
    <property type="match status" value="1"/>
</dbReference>
<dbReference type="Pfam" id="PF14732">
    <property type="entry name" value="UAE_UbL"/>
    <property type="match status" value="1"/>
</dbReference>
<feature type="domain" description="Ubiquitin/SUMO-activating enzyme ubiquitin-like" evidence="19">
    <location>
        <begin position="470"/>
        <end position="563"/>
    </location>
</feature>
<feature type="active site" description="Glycyl thioester intermediate" evidence="12 15">
    <location>
        <position position="181"/>
    </location>
</feature>
<dbReference type="Pfam" id="PF00899">
    <property type="entry name" value="ThiF"/>
    <property type="match status" value="1"/>
</dbReference>
<dbReference type="GO" id="GO:0046872">
    <property type="term" value="F:metal ion binding"/>
    <property type="evidence" value="ECO:0007669"/>
    <property type="project" value="UniProtKB-KW"/>
</dbReference>
<feature type="binding site" evidence="13">
    <location>
        <begin position="32"/>
        <end position="37"/>
    </location>
    <ligand>
        <name>ATP</name>
        <dbReference type="ChEBI" id="CHEBI:30616"/>
    </ligand>
</feature>